<keyword evidence="2" id="KW-1185">Reference proteome</keyword>
<organism evidence="1 2">
    <name type="scientific">Vasconcelosia minhoensis LEGE 07310</name>
    <dbReference type="NCBI Taxonomy" id="915328"/>
    <lineage>
        <taxon>Bacteria</taxon>
        <taxon>Bacillati</taxon>
        <taxon>Cyanobacteriota</taxon>
        <taxon>Cyanophyceae</taxon>
        <taxon>Nodosilineales</taxon>
        <taxon>Cymatolegaceae</taxon>
        <taxon>Vasconcelosia</taxon>
        <taxon>Vasconcelosia minhoensis</taxon>
    </lineage>
</organism>
<dbReference type="RefSeq" id="WP_193908203.1">
    <property type="nucleotide sequence ID" value="NZ_JADEXG010000032.1"/>
</dbReference>
<dbReference type="Proteomes" id="UP000636505">
    <property type="component" value="Unassembled WGS sequence"/>
</dbReference>
<dbReference type="EMBL" id="JADEXG010000032">
    <property type="protein sequence ID" value="MBE9078399.1"/>
    <property type="molecule type" value="Genomic_DNA"/>
</dbReference>
<reference evidence="1" key="1">
    <citation type="submission" date="2020-10" db="EMBL/GenBank/DDBJ databases">
        <authorList>
            <person name="Castelo-Branco R."/>
            <person name="Eusebio N."/>
            <person name="Adriana R."/>
            <person name="Vieira A."/>
            <person name="Brugerolle De Fraissinette N."/>
            <person name="Rezende De Castro R."/>
            <person name="Schneider M.P."/>
            <person name="Vasconcelos V."/>
            <person name="Leao P.N."/>
        </authorList>
    </citation>
    <scope>NUCLEOTIDE SEQUENCE</scope>
    <source>
        <strain evidence="1">LEGE 07310</strain>
    </source>
</reference>
<sequence length="1060" mass="118956">MNTQDRGANIQAPSNQPSVNLAKLIELLADSVAVSGNFSRFEDPDPKQRSLFLFNPQRNRLRICTSAVLLRLFSHPQFCEAFKSGDSSGFIRDFEPPSFGLQAKLGGELTAGNRERLPGHLDRLMATINQVLDLALPEGELSKLLLDDPVQQLRTLASAAEAKFRDAPHQAKLQSLKFAPGAQKVPDSAVAKVLSAVERIEADDCFTRMQDAIAVHLEQRDAEEDEIESAIASLVAERERADSQIVRFLNFLDSEALARVRLSVAVRLMEAIADHARSSTQAKNQKLVEYVDRVVALIETSKAGELYIDLTAFYGERGEFDLQEFLNQATFFHCLSVWPEGKAQMFEKKGSSQASYGVQREVSYRFRINGNNPETKKPAFDTRLDKLEEALLGKNRVGSFSRRRLAELLVLDAVIPSRTEANPETSVGAIAAAIQSRISTLKQQENPSIQAFVRDLLQDLRSRASTMTEIANALIDLLKRKGSQILAQTQRRTAQQFICVKHGIVAWNRLEGAEPGVRDLLKSSQNQSEEKIEWFKYLEISDSPDVPQLLFSVKVTTELAEHNLVIKEQEAQTIQAQRRFSGRLLQVLWVPYEASKNKEYVLTESAKIARSWALPAAVQVEYEIRTLARNKKNSNENTHQLHAAAITAFTVLTYCCLWRLIKRLQALPLDDSHSFTTLMLRLQEAGKDSESEGDSYVYAAAQSIEAMLAQDTAIRMQGVTLKNLTSGDSSVRYVKSGSFDAMLSSFPLRVATENTPAVEQIGLISYSTRPCDEMPFLDRDSSNHLLMTQSYTASAINQPFPGYELKAERMQSDIVSSQEELQKQRLVREEIGHLKGLGCQHIILISHAYGSRHLNRAADYNSLLTPVAFLEEVFQTFPELTIYPMLRDVFPATRLRKRGSGEAAFEIRNAGDHIDFQRNLPIDSDRDIIPIYTFATLHVVEEEKRPQSGFCAYYLVSDRRVTDITWTERARQHLLNPEGNSPVHPCLVSVLRGLHFMEAERGVKGGQLMPVLDPFSWISPTTKAAAGEVEILQSRRKGRSYLSYPAILTHVAQVLHRRQQ</sequence>
<proteinExistence type="predicted"/>
<name>A0A8J7APT8_9CYAN</name>
<evidence type="ECO:0000313" key="2">
    <source>
        <dbReference type="Proteomes" id="UP000636505"/>
    </source>
</evidence>
<gene>
    <name evidence="1" type="ORF">IQ241_14025</name>
</gene>
<dbReference type="AlphaFoldDB" id="A0A8J7APT8"/>
<evidence type="ECO:0000313" key="1">
    <source>
        <dbReference type="EMBL" id="MBE9078399.1"/>
    </source>
</evidence>
<accession>A0A8J7APT8</accession>
<comment type="caution">
    <text evidence="1">The sequence shown here is derived from an EMBL/GenBank/DDBJ whole genome shotgun (WGS) entry which is preliminary data.</text>
</comment>
<protein>
    <submittedName>
        <fullName evidence="1">Uncharacterized protein</fullName>
    </submittedName>
</protein>